<evidence type="ECO:0000256" key="1">
    <source>
        <dbReference type="ARBA" id="ARBA00004236"/>
    </source>
</evidence>
<dbReference type="GO" id="GO:0005886">
    <property type="term" value="C:plasma membrane"/>
    <property type="evidence" value="ECO:0007669"/>
    <property type="project" value="UniProtKB-SubCell"/>
</dbReference>
<dbReference type="PROSITE" id="PS50111">
    <property type="entry name" value="CHEMOTAXIS_TRANSDUC_2"/>
    <property type="match status" value="1"/>
</dbReference>
<dbReference type="Proteomes" id="UP000316905">
    <property type="component" value="Unassembled WGS sequence"/>
</dbReference>
<sequence length="408" mass="43871">MPNVQNLHSTALSSPPTSSHAVVTLSAIVLGMIPAAAGILWVGGGSRLSWSLALILLIAAAGLAVWSRYRHHALQDMLAHTHTLQTKAIDEQERTQAAQSGLDEVCIEVLPVWAQQIEAARSHTEEAIIQLTGRFAELASHIHATVEGSQDGSGQDLINLLSTSQKELNAIVAALREALSSKEVLQQEITQLHNFTGQLQAMAKDVADVAKQTNLLALNAAIEAARAGEAGRGFAVVADEVRKLSTLSGDTGNKIGETVATVNAAILRTLEASEEYARRDAQTLETSGQVIEQVITQFNASATHLLQQSDNLRQQSETVGAEIGDVLVALQFQDRVSQMLCHVRDDLSKLEQHLITRRAKAAQGEYLPPIDTRAWLDELAKTYTMVEQLAVHQGKAPAAAASAEITFF</sequence>
<dbReference type="EMBL" id="VLKY01000005">
    <property type="protein sequence ID" value="TWI54848.1"/>
    <property type="molecule type" value="Genomic_DNA"/>
</dbReference>
<evidence type="ECO:0000313" key="11">
    <source>
        <dbReference type="EMBL" id="TWI54848.1"/>
    </source>
</evidence>
<feature type="domain" description="Methyl-accepting transducer" evidence="10">
    <location>
        <begin position="114"/>
        <end position="331"/>
    </location>
</feature>
<keyword evidence="5 9" id="KW-1133">Transmembrane helix</keyword>
<gene>
    <name evidence="11" type="ORF">IQ22_01751</name>
</gene>
<feature type="transmembrane region" description="Helical" evidence="9">
    <location>
        <begin position="21"/>
        <end position="42"/>
    </location>
</feature>
<dbReference type="InterPro" id="IPR004089">
    <property type="entry name" value="MCPsignal_dom"/>
</dbReference>
<dbReference type="PANTHER" id="PTHR32089:SF112">
    <property type="entry name" value="LYSOZYME-LIKE PROTEIN-RELATED"/>
    <property type="match status" value="1"/>
</dbReference>
<dbReference type="OrthoDB" id="3288815at2"/>
<name>A0A562QDM2_9PSED</name>
<keyword evidence="3" id="KW-0488">Methylation</keyword>
<evidence type="ECO:0000256" key="3">
    <source>
        <dbReference type="ARBA" id="ARBA00022481"/>
    </source>
</evidence>
<accession>A0A562QDM2</accession>
<evidence type="ECO:0000259" key="10">
    <source>
        <dbReference type="PROSITE" id="PS50111"/>
    </source>
</evidence>
<keyword evidence="7 8" id="KW-0807">Transducer</keyword>
<evidence type="ECO:0000256" key="4">
    <source>
        <dbReference type="ARBA" id="ARBA00022692"/>
    </source>
</evidence>
<dbReference type="SUPFAM" id="SSF58104">
    <property type="entry name" value="Methyl-accepting chemotaxis protein (MCP) signaling domain"/>
    <property type="match status" value="1"/>
</dbReference>
<reference evidence="11 12" key="1">
    <citation type="journal article" date="2015" name="Stand. Genomic Sci.">
        <title>Genomic Encyclopedia of Bacterial and Archaeal Type Strains, Phase III: the genomes of soil and plant-associated and newly described type strains.</title>
        <authorList>
            <person name="Whitman W.B."/>
            <person name="Woyke T."/>
            <person name="Klenk H.P."/>
            <person name="Zhou Y."/>
            <person name="Lilburn T.G."/>
            <person name="Beck B.J."/>
            <person name="De Vos P."/>
            <person name="Vandamme P."/>
            <person name="Eisen J.A."/>
            <person name="Garrity G."/>
            <person name="Hugenholtz P."/>
            <person name="Kyrpides N.C."/>
        </authorList>
    </citation>
    <scope>NUCLEOTIDE SEQUENCE [LARGE SCALE GENOMIC DNA]</scope>
    <source>
        <strain evidence="11 12">CGMCC 1.6858</strain>
    </source>
</reference>
<dbReference type="SMART" id="SM00283">
    <property type="entry name" value="MA"/>
    <property type="match status" value="1"/>
</dbReference>
<keyword evidence="2" id="KW-1003">Cell membrane</keyword>
<comment type="caution">
    <text evidence="11">The sequence shown here is derived from an EMBL/GenBank/DDBJ whole genome shotgun (WGS) entry which is preliminary data.</text>
</comment>
<evidence type="ECO:0000313" key="12">
    <source>
        <dbReference type="Proteomes" id="UP000316905"/>
    </source>
</evidence>
<keyword evidence="4 9" id="KW-0812">Transmembrane</keyword>
<comment type="subcellular location">
    <subcellularLocation>
        <location evidence="1">Cell membrane</location>
    </subcellularLocation>
</comment>
<evidence type="ECO:0000256" key="8">
    <source>
        <dbReference type="PROSITE-ProRule" id="PRU00284"/>
    </source>
</evidence>
<evidence type="ECO:0000256" key="7">
    <source>
        <dbReference type="ARBA" id="ARBA00023224"/>
    </source>
</evidence>
<dbReference type="Gene3D" id="1.10.287.950">
    <property type="entry name" value="Methyl-accepting chemotaxis protein"/>
    <property type="match status" value="1"/>
</dbReference>
<dbReference type="PANTHER" id="PTHR32089">
    <property type="entry name" value="METHYL-ACCEPTING CHEMOTAXIS PROTEIN MCPB"/>
    <property type="match status" value="1"/>
</dbReference>
<dbReference type="GO" id="GO:0006935">
    <property type="term" value="P:chemotaxis"/>
    <property type="evidence" value="ECO:0007669"/>
    <property type="project" value="UniProtKB-ARBA"/>
</dbReference>
<proteinExistence type="predicted"/>
<organism evidence="11 12">
    <name type="scientific">Pseudomonas duriflava</name>
    <dbReference type="NCBI Taxonomy" id="459528"/>
    <lineage>
        <taxon>Bacteria</taxon>
        <taxon>Pseudomonadati</taxon>
        <taxon>Pseudomonadota</taxon>
        <taxon>Gammaproteobacteria</taxon>
        <taxon>Pseudomonadales</taxon>
        <taxon>Pseudomonadaceae</taxon>
        <taxon>Pseudomonas</taxon>
    </lineage>
</organism>
<dbReference type="Pfam" id="PF00015">
    <property type="entry name" value="MCPsignal"/>
    <property type="match status" value="1"/>
</dbReference>
<evidence type="ECO:0000256" key="9">
    <source>
        <dbReference type="SAM" id="Phobius"/>
    </source>
</evidence>
<keyword evidence="6 9" id="KW-0472">Membrane</keyword>
<keyword evidence="12" id="KW-1185">Reference proteome</keyword>
<evidence type="ECO:0000256" key="2">
    <source>
        <dbReference type="ARBA" id="ARBA00022475"/>
    </source>
</evidence>
<dbReference type="AlphaFoldDB" id="A0A562QDM2"/>
<evidence type="ECO:0000256" key="6">
    <source>
        <dbReference type="ARBA" id="ARBA00023136"/>
    </source>
</evidence>
<dbReference type="GO" id="GO:0007165">
    <property type="term" value="P:signal transduction"/>
    <property type="evidence" value="ECO:0007669"/>
    <property type="project" value="UniProtKB-KW"/>
</dbReference>
<feature type="transmembrane region" description="Helical" evidence="9">
    <location>
        <begin position="48"/>
        <end position="67"/>
    </location>
</feature>
<protein>
    <submittedName>
        <fullName evidence="11">Methyl-accepting chemotaxis protein</fullName>
    </submittedName>
</protein>
<evidence type="ECO:0000256" key="5">
    <source>
        <dbReference type="ARBA" id="ARBA00022989"/>
    </source>
</evidence>